<dbReference type="EMBL" id="ML995813">
    <property type="protein sequence ID" value="KAF2772710.1"/>
    <property type="molecule type" value="Genomic_DNA"/>
</dbReference>
<keyword evidence="3" id="KW-1185">Reference proteome</keyword>
<dbReference type="AlphaFoldDB" id="A0A6G1LJB7"/>
<proteinExistence type="predicted"/>
<evidence type="ECO:0008006" key="4">
    <source>
        <dbReference type="Google" id="ProtNLM"/>
    </source>
</evidence>
<organism evidence="2 3">
    <name type="scientific">Teratosphaeria nubilosa</name>
    <dbReference type="NCBI Taxonomy" id="161662"/>
    <lineage>
        <taxon>Eukaryota</taxon>
        <taxon>Fungi</taxon>
        <taxon>Dikarya</taxon>
        <taxon>Ascomycota</taxon>
        <taxon>Pezizomycotina</taxon>
        <taxon>Dothideomycetes</taxon>
        <taxon>Dothideomycetidae</taxon>
        <taxon>Mycosphaerellales</taxon>
        <taxon>Teratosphaeriaceae</taxon>
        <taxon>Teratosphaeria</taxon>
    </lineage>
</organism>
<evidence type="ECO:0000256" key="1">
    <source>
        <dbReference type="SAM" id="SignalP"/>
    </source>
</evidence>
<sequence length="80" mass="8992">MNYLLLGLAFLNTVSAWREINGIQFMYCARPVKGGIVLDDHGAGNCAIAGNVDYCRTYCPNHCPNPHDWKTGKPFWSCWV</sequence>
<feature type="chain" id="PRO_5026029602" description="Secreted protein" evidence="1">
    <location>
        <begin position="17"/>
        <end position="80"/>
    </location>
</feature>
<name>A0A6G1LJB7_9PEZI</name>
<feature type="signal peptide" evidence="1">
    <location>
        <begin position="1"/>
        <end position="16"/>
    </location>
</feature>
<evidence type="ECO:0000313" key="2">
    <source>
        <dbReference type="EMBL" id="KAF2772710.1"/>
    </source>
</evidence>
<dbReference type="OrthoDB" id="10272345at2759"/>
<dbReference type="Proteomes" id="UP000799436">
    <property type="component" value="Unassembled WGS sequence"/>
</dbReference>
<protein>
    <recommendedName>
        <fullName evidence="4">Secreted protein</fullName>
    </recommendedName>
</protein>
<reference evidence="2" key="1">
    <citation type="journal article" date="2020" name="Stud. Mycol.">
        <title>101 Dothideomycetes genomes: a test case for predicting lifestyles and emergence of pathogens.</title>
        <authorList>
            <person name="Haridas S."/>
            <person name="Albert R."/>
            <person name="Binder M."/>
            <person name="Bloem J."/>
            <person name="Labutti K."/>
            <person name="Salamov A."/>
            <person name="Andreopoulos B."/>
            <person name="Baker S."/>
            <person name="Barry K."/>
            <person name="Bills G."/>
            <person name="Bluhm B."/>
            <person name="Cannon C."/>
            <person name="Castanera R."/>
            <person name="Culley D."/>
            <person name="Daum C."/>
            <person name="Ezra D."/>
            <person name="Gonzalez J."/>
            <person name="Henrissat B."/>
            <person name="Kuo A."/>
            <person name="Liang C."/>
            <person name="Lipzen A."/>
            <person name="Lutzoni F."/>
            <person name="Magnuson J."/>
            <person name="Mondo S."/>
            <person name="Nolan M."/>
            <person name="Ohm R."/>
            <person name="Pangilinan J."/>
            <person name="Park H.-J."/>
            <person name="Ramirez L."/>
            <person name="Alfaro M."/>
            <person name="Sun H."/>
            <person name="Tritt A."/>
            <person name="Yoshinaga Y."/>
            <person name="Zwiers L.-H."/>
            <person name="Turgeon B."/>
            <person name="Goodwin S."/>
            <person name="Spatafora J."/>
            <person name="Crous P."/>
            <person name="Grigoriev I."/>
        </authorList>
    </citation>
    <scope>NUCLEOTIDE SEQUENCE</scope>
    <source>
        <strain evidence="2">CBS 116005</strain>
    </source>
</reference>
<accession>A0A6G1LJB7</accession>
<evidence type="ECO:0000313" key="3">
    <source>
        <dbReference type="Proteomes" id="UP000799436"/>
    </source>
</evidence>
<keyword evidence="1" id="KW-0732">Signal</keyword>
<gene>
    <name evidence="2" type="ORF">EJ03DRAFT_348247</name>
</gene>